<dbReference type="EMBL" id="BT142059">
    <property type="protein sequence ID" value="AFK41853.1"/>
    <property type="molecule type" value="mRNA"/>
</dbReference>
<dbReference type="AlphaFoldDB" id="I3SNL1"/>
<evidence type="ECO:0000313" key="1">
    <source>
        <dbReference type="EMBL" id="AFK41853.1"/>
    </source>
</evidence>
<name>I3SNL1_MEDTR</name>
<reference evidence="1" key="1">
    <citation type="submission" date="2012-05" db="EMBL/GenBank/DDBJ databases">
        <authorList>
            <person name="Krishnakumar V."/>
            <person name="Cheung F."/>
            <person name="Xiao Y."/>
            <person name="Chan A."/>
            <person name="Moskal W.A."/>
            <person name="Town C.D."/>
        </authorList>
    </citation>
    <scope>NUCLEOTIDE SEQUENCE</scope>
</reference>
<accession>I3SNL1</accession>
<sequence>MHLIFLIKKYSLQDFTSKFHTTISIFNPFVLLSPKNQNKFYYYQEVKIRIHHWSIFSQI</sequence>
<organism evidence="1">
    <name type="scientific">Medicago truncatula</name>
    <name type="common">Barrel medic</name>
    <name type="synonym">Medicago tribuloides</name>
    <dbReference type="NCBI Taxonomy" id="3880"/>
    <lineage>
        <taxon>Eukaryota</taxon>
        <taxon>Viridiplantae</taxon>
        <taxon>Streptophyta</taxon>
        <taxon>Embryophyta</taxon>
        <taxon>Tracheophyta</taxon>
        <taxon>Spermatophyta</taxon>
        <taxon>Magnoliopsida</taxon>
        <taxon>eudicotyledons</taxon>
        <taxon>Gunneridae</taxon>
        <taxon>Pentapetalae</taxon>
        <taxon>rosids</taxon>
        <taxon>fabids</taxon>
        <taxon>Fabales</taxon>
        <taxon>Fabaceae</taxon>
        <taxon>Papilionoideae</taxon>
        <taxon>50 kb inversion clade</taxon>
        <taxon>NPAAA clade</taxon>
        <taxon>Hologalegina</taxon>
        <taxon>IRL clade</taxon>
        <taxon>Trifolieae</taxon>
        <taxon>Medicago</taxon>
    </lineage>
</organism>
<proteinExistence type="evidence at transcript level"/>
<protein>
    <submittedName>
        <fullName evidence="1">Uncharacterized protein</fullName>
    </submittedName>
</protein>